<dbReference type="PRINTS" id="PR00473">
    <property type="entry name" value="GALCTOKINASE"/>
</dbReference>
<dbReference type="Gene3D" id="3.90.550.10">
    <property type="entry name" value="Spore Coat Polysaccharide Biosynthesis Protein SpsA, Chain A"/>
    <property type="match status" value="1"/>
</dbReference>
<dbReference type="Pfam" id="PF00288">
    <property type="entry name" value="GHMP_kinases_N"/>
    <property type="match status" value="1"/>
</dbReference>
<dbReference type="Gene3D" id="3.30.230.10">
    <property type="match status" value="1"/>
</dbReference>
<keyword evidence="3" id="KW-0067">ATP-binding</keyword>
<protein>
    <submittedName>
        <fullName evidence="6">Galactokinase (GalK)</fullName>
        <ecNumber evidence="6">2.7.1.6</ecNumber>
    </submittedName>
</protein>
<gene>
    <name evidence="6" type="primary">galK</name>
</gene>
<dbReference type="InterPro" id="IPR029044">
    <property type="entry name" value="Nucleotide-diphossugar_trans"/>
</dbReference>
<dbReference type="InterPro" id="IPR006204">
    <property type="entry name" value="GHMP_kinase_N_dom"/>
</dbReference>
<dbReference type="GO" id="GO:0004335">
    <property type="term" value="F:galactokinase activity"/>
    <property type="evidence" value="ECO:0007669"/>
    <property type="project" value="UniProtKB-EC"/>
</dbReference>
<evidence type="ECO:0000256" key="1">
    <source>
        <dbReference type="ARBA" id="ARBA00006566"/>
    </source>
</evidence>
<feature type="domain" description="GHMP kinase N-terminal" evidence="4">
    <location>
        <begin position="128"/>
        <end position="214"/>
    </location>
</feature>
<organism evidence="6">
    <name type="scientific">uncultured marine group II/III euryarchaeote KM3_115_D04</name>
    <dbReference type="NCBI Taxonomy" id="1457855"/>
    <lineage>
        <taxon>Archaea</taxon>
        <taxon>Methanobacteriati</taxon>
        <taxon>Methanobacteriota</taxon>
        <taxon>environmental samples</taxon>
    </lineage>
</organism>
<dbReference type="EC" id="2.7.1.6" evidence="6"/>
<evidence type="ECO:0000256" key="3">
    <source>
        <dbReference type="ARBA" id="ARBA00022840"/>
    </source>
</evidence>
<dbReference type="SUPFAM" id="SSF55060">
    <property type="entry name" value="GHMP Kinase, C-terminal domain"/>
    <property type="match status" value="1"/>
</dbReference>
<reference evidence="6" key="1">
    <citation type="journal article" date="2014" name="Genome Biol. Evol.">
        <title>Pangenome evidence for extensive interdomain horizontal transfer affecting lineage core and shell genes in uncultured planktonic thaumarchaeota and euryarchaeota.</title>
        <authorList>
            <person name="Deschamps P."/>
            <person name="Zivanovic Y."/>
            <person name="Moreira D."/>
            <person name="Rodriguez-Valera F."/>
            <person name="Lopez-Garcia P."/>
        </authorList>
    </citation>
    <scope>NUCLEOTIDE SEQUENCE</scope>
</reference>
<dbReference type="PRINTS" id="PR00959">
    <property type="entry name" value="MEVGALKINASE"/>
</dbReference>
<evidence type="ECO:0000259" key="4">
    <source>
        <dbReference type="Pfam" id="PF00288"/>
    </source>
</evidence>
<dbReference type="InterPro" id="IPR020568">
    <property type="entry name" value="Ribosomal_Su5_D2-typ_SF"/>
</dbReference>
<dbReference type="SUPFAM" id="SSF53448">
    <property type="entry name" value="Nucleotide-diphospho-sugar transferases"/>
    <property type="match status" value="1"/>
</dbReference>
<evidence type="ECO:0000256" key="2">
    <source>
        <dbReference type="ARBA" id="ARBA00022741"/>
    </source>
</evidence>
<proteinExistence type="inferred from homology"/>
<dbReference type="Pfam" id="PF12804">
    <property type="entry name" value="NTP_transf_3"/>
    <property type="match status" value="1"/>
</dbReference>
<dbReference type="InterPro" id="IPR036554">
    <property type="entry name" value="GHMP_kinase_C_sf"/>
</dbReference>
<dbReference type="GO" id="GO:0016779">
    <property type="term" value="F:nucleotidyltransferase activity"/>
    <property type="evidence" value="ECO:0007669"/>
    <property type="project" value="UniProtKB-ARBA"/>
</dbReference>
<feature type="domain" description="MobA-like NTP transferase" evidence="5">
    <location>
        <begin position="428"/>
        <end position="549"/>
    </location>
</feature>
<evidence type="ECO:0000313" key="6">
    <source>
        <dbReference type="EMBL" id="AIE99652.1"/>
    </source>
</evidence>
<name>A0A075GD63_9EURY</name>
<dbReference type="EMBL" id="KF900569">
    <property type="protein sequence ID" value="AIE99652.1"/>
    <property type="molecule type" value="Genomic_DNA"/>
</dbReference>
<keyword evidence="6" id="KW-0418">Kinase</keyword>
<sequence>MAVRPVWSESLRHHWGDTASGPWISVLDRFEALFGKALLWAVEVPGRVCILGDHSDYVPYLGANIITFASDEQRMRVLVSPRDDGRIRIASSLEGCELTEFDIQEERFEGDWLDCLDERGPPDSHWSNYVRGAITYTQSLNELKFGFDMFVDSTIPPASGSSSSSALTLCSLLATHFSNGLTWDRENLAKMGGRAEWYVGTRGGMMDHATMVYAENGSMLNLQFNPFGAMTIPCLPSEYSWYSKFTHPADKGGPMLAAFNELAFVQQKLIPSTLNEIGFQHPRDHSKWASAESNLDEYFEHPKMGMLRVRDRFRYVMKEHQRVIDFEQAIADSNISLIGTLLDEALEDTRDLLGTHTPMMEEEVARLKEIEGVVGVKVLGAGFGGNLLILAKDGVDLGEGVVCQTPGKGVSIIDANEDVSSPNTRCAAVLLCGGKGSRMASQGIDIHKPLIPVSGVPSLIRVLNQLDGCGIDFSTRIVVVPPNKVDEYEAVLRGFSCSVVAQPNALGTGDAVHCAMDEIPKDVEHVYVSFGTQPLVQNDSVLASLKHHIDNRLGFTLPTTITQNPYAPLIRGVEGEVIDSVETHLEGVEKPPVGEANIGAYWTSMSALKEVLMPLVETKWNGDSYDTASGELGFPNEMVRACIKKGVGVDGIPCAEPNEMIGIKRIEDVAIIEREYEKRVRWAAGGQISES</sequence>
<keyword evidence="6" id="KW-0808">Transferase</keyword>
<dbReference type="Gene3D" id="3.30.70.890">
    <property type="entry name" value="GHMP kinase, C-terminal domain"/>
    <property type="match status" value="1"/>
</dbReference>
<dbReference type="InterPro" id="IPR014721">
    <property type="entry name" value="Ribsml_uS5_D2-typ_fold_subgr"/>
</dbReference>
<dbReference type="SUPFAM" id="SSF54211">
    <property type="entry name" value="Ribosomal protein S5 domain 2-like"/>
    <property type="match status" value="1"/>
</dbReference>
<evidence type="ECO:0000259" key="5">
    <source>
        <dbReference type="Pfam" id="PF12804"/>
    </source>
</evidence>
<dbReference type="InterPro" id="IPR000705">
    <property type="entry name" value="Galactokinase"/>
</dbReference>
<dbReference type="InterPro" id="IPR025877">
    <property type="entry name" value="MobA-like_NTP_Trfase"/>
</dbReference>
<dbReference type="GO" id="GO:0005524">
    <property type="term" value="F:ATP binding"/>
    <property type="evidence" value="ECO:0007669"/>
    <property type="project" value="UniProtKB-KW"/>
</dbReference>
<dbReference type="GO" id="GO:0005829">
    <property type="term" value="C:cytosol"/>
    <property type="evidence" value="ECO:0007669"/>
    <property type="project" value="TreeGrafter"/>
</dbReference>
<dbReference type="AlphaFoldDB" id="A0A075GD63"/>
<dbReference type="PANTHER" id="PTHR10457:SF7">
    <property type="entry name" value="GALACTOKINASE-RELATED"/>
    <property type="match status" value="1"/>
</dbReference>
<dbReference type="GO" id="GO:0006012">
    <property type="term" value="P:galactose metabolic process"/>
    <property type="evidence" value="ECO:0007669"/>
    <property type="project" value="InterPro"/>
</dbReference>
<accession>A0A075GD63</accession>
<keyword evidence="2" id="KW-0547">Nucleotide-binding</keyword>
<dbReference type="PANTHER" id="PTHR10457">
    <property type="entry name" value="MEVALONATE KINASE/GALACTOKINASE"/>
    <property type="match status" value="1"/>
</dbReference>
<comment type="similarity">
    <text evidence="1">Belongs to the GHMP kinase family. GalK subfamily.</text>
</comment>